<evidence type="ECO:0000256" key="2">
    <source>
        <dbReference type="ARBA" id="ARBA00022737"/>
    </source>
</evidence>
<dbReference type="Pfam" id="PF23598">
    <property type="entry name" value="LRR_14"/>
    <property type="match status" value="1"/>
</dbReference>
<dbReference type="SMART" id="SM00228">
    <property type="entry name" value="PDZ"/>
    <property type="match status" value="1"/>
</dbReference>
<dbReference type="InterPro" id="IPR055414">
    <property type="entry name" value="LRR_R13L4/SHOC2-like"/>
</dbReference>
<dbReference type="InterPro" id="IPR001611">
    <property type="entry name" value="Leu-rich_rpt"/>
</dbReference>
<dbReference type="InterPro" id="IPR032675">
    <property type="entry name" value="LRR_dom_sf"/>
</dbReference>
<feature type="region of interest" description="Disordered" evidence="3">
    <location>
        <begin position="777"/>
        <end position="804"/>
    </location>
</feature>
<feature type="compositionally biased region" description="Basic and acidic residues" evidence="3">
    <location>
        <begin position="495"/>
        <end position="508"/>
    </location>
</feature>
<dbReference type="InterPro" id="IPR001478">
    <property type="entry name" value="PDZ"/>
</dbReference>
<dbReference type="Pfam" id="PF13855">
    <property type="entry name" value="LRR_8"/>
    <property type="match status" value="2"/>
</dbReference>
<feature type="compositionally biased region" description="Polar residues" evidence="3">
    <location>
        <begin position="1057"/>
        <end position="1082"/>
    </location>
</feature>
<dbReference type="PROSITE" id="PS50106">
    <property type="entry name" value="PDZ"/>
    <property type="match status" value="1"/>
</dbReference>
<dbReference type="PANTHER" id="PTHR23119:SF50">
    <property type="entry name" value="PDZ DOMAIN-CONTAINING PROTEIN"/>
    <property type="match status" value="1"/>
</dbReference>
<dbReference type="GO" id="GO:0019901">
    <property type="term" value="F:protein kinase binding"/>
    <property type="evidence" value="ECO:0007669"/>
    <property type="project" value="TreeGrafter"/>
</dbReference>
<dbReference type="InterPro" id="IPR050614">
    <property type="entry name" value="Synaptic_Scaffolding_LAP-MAGUK"/>
</dbReference>
<dbReference type="Gene3D" id="3.80.10.10">
    <property type="entry name" value="Ribonuclease Inhibitor"/>
    <property type="match status" value="2"/>
</dbReference>
<protein>
    <recommendedName>
        <fullName evidence="4">PDZ domain-containing protein</fullName>
    </recommendedName>
</protein>
<feature type="compositionally biased region" description="Low complexity" evidence="3">
    <location>
        <begin position="1031"/>
        <end position="1040"/>
    </location>
</feature>
<dbReference type="SMART" id="SM00364">
    <property type="entry name" value="LRR_BAC"/>
    <property type="match status" value="7"/>
</dbReference>
<dbReference type="GO" id="GO:0043113">
    <property type="term" value="P:receptor clustering"/>
    <property type="evidence" value="ECO:0007669"/>
    <property type="project" value="TreeGrafter"/>
</dbReference>
<feature type="region of interest" description="Disordered" evidence="3">
    <location>
        <begin position="557"/>
        <end position="618"/>
    </location>
</feature>
<feature type="region of interest" description="Disordered" evidence="3">
    <location>
        <begin position="1028"/>
        <end position="1099"/>
    </location>
</feature>
<keyword evidence="6" id="KW-1185">Reference proteome</keyword>
<dbReference type="PANTHER" id="PTHR23119">
    <property type="entry name" value="DISCS LARGE"/>
    <property type="match status" value="1"/>
</dbReference>
<dbReference type="GO" id="GO:0045211">
    <property type="term" value="C:postsynaptic membrane"/>
    <property type="evidence" value="ECO:0007669"/>
    <property type="project" value="TreeGrafter"/>
</dbReference>
<dbReference type="SUPFAM" id="SSF52075">
    <property type="entry name" value="Outer arm dynein light chain 1"/>
    <property type="match status" value="1"/>
</dbReference>
<dbReference type="GO" id="GO:0014069">
    <property type="term" value="C:postsynaptic density"/>
    <property type="evidence" value="ECO:0007669"/>
    <property type="project" value="TreeGrafter"/>
</dbReference>
<feature type="compositionally biased region" description="Basic and acidic residues" evidence="3">
    <location>
        <begin position="972"/>
        <end position="990"/>
    </location>
</feature>
<organism evidence="5 6">
    <name type="scientific">Patella caerulea</name>
    <name type="common">Rayed Mediterranean limpet</name>
    <dbReference type="NCBI Taxonomy" id="87958"/>
    <lineage>
        <taxon>Eukaryota</taxon>
        <taxon>Metazoa</taxon>
        <taxon>Spiralia</taxon>
        <taxon>Lophotrochozoa</taxon>
        <taxon>Mollusca</taxon>
        <taxon>Gastropoda</taxon>
        <taxon>Patellogastropoda</taxon>
        <taxon>Patelloidea</taxon>
        <taxon>Patellidae</taxon>
        <taxon>Patella</taxon>
    </lineage>
</organism>
<dbReference type="InterPro" id="IPR003591">
    <property type="entry name" value="Leu-rich_rpt_typical-subtyp"/>
</dbReference>
<feature type="compositionally biased region" description="Basic and acidic residues" evidence="3">
    <location>
        <begin position="574"/>
        <end position="590"/>
    </location>
</feature>
<keyword evidence="1" id="KW-0433">Leucine-rich repeat</keyword>
<dbReference type="Gene3D" id="2.30.42.10">
    <property type="match status" value="1"/>
</dbReference>
<feature type="compositionally biased region" description="Low complexity" evidence="3">
    <location>
        <begin position="919"/>
        <end position="930"/>
    </location>
</feature>
<evidence type="ECO:0000256" key="1">
    <source>
        <dbReference type="ARBA" id="ARBA00022614"/>
    </source>
</evidence>
<dbReference type="AlphaFoldDB" id="A0AAN8PVT7"/>
<dbReference type="GO" id="GO:0098609">
    <property type="term" value="P:cell-cell adhesion"/>
    <property type="evidence" value="ECO:0007669"/>
    <property type="project" value="TreeGrafter"/>
</dbReference>
<dbReference type="CDD" id="cd06749">
    <property type="entry name" value="PDZ_densin_erbin-like"/>
    <property type="match status" value="1"/>
</dbReference>
<dbReference type="GO" id="GO:0005912">
    <property type="term" value="C:adherens junction"/>
    <property type="evidence" value="ECO:0007669"/>
    <property type="project" value="TreeGrafter"/>
</dbReference>
<dbReference type="Pfam" id="PF00595">
    <property type="entry name" value="PDZ"/>
    <property type="match status" value="1"/>
</dbReference>
<feature type="compositionally biased region" description="Polar residues" evidence="3">
    <location>
        <begin position="684"/>
        <end position="697"/>
    </location>
</feature>
<accession>A0AAN8PVT7</accession>
<dbReference type="SUPFAM" id="SSF52058">
    <property type="entry name" value="L domain-like"/>
    <property type="match status" value="1"/>
</dbReference>
<feature type="region of interest" description="Disordered" evidence="3">
    <location>
        <begin position="893"/>
        <end position="1007"/>
    </location>
</feature>
<name>A0AAN8PVT7_PATCE</name>
<dbReference type="GO" id="GO:0045197">
    <property type="term" value="P:establishment or maintenance of epithelial cell apical/basal polarity"/>
    <property type="evidence" value="ECO:0007669"/>
    <property type="project" value="TreeGrafter"/>
</dbReference>
<feature type="region of interest" description="Disordered" evidence="3">
    <location>
        <begin position="682"/>
        <end position="706"/>
    </location>
</feature>
<evidence type="ECO:0000313" key="5">
    <source>
        <dbReference type="EMBL" id="KAK6180176.1"/>
    </source>
</evidence>
<dbReference type="GO" id="GO:0098887">
    <property type="term" value="P:neurotransmitter receptor transport, endosome to postsynaptic membrane"/>
    <property type="evidence" value="ECO:0007669"/>
    <property type="project" value="TreeGrafter"/>
</dbReference>
<feature type="compositionally biased region" description="Polar residues" evidence="3">
    <location>
        <begin position="991"/>
        <end position="1007"/>
    </location>
</feature>
<dbReference type="GO" id="GO:0016323">
    <property type="term" value="C:basolateral plasma membrane"/>
    <property type="evidence" value="ECO:0007669"/>
    <property type="project" value="TreeGrafter"/>
</dbReference>
<evidence type="ECO:0000313" key="6">
    <source>
        <dbReference type="Proteomes" id="UP001347796"/>
    </source>
</evidence>
<dbReference type="SUPFAM" id="SSF50156">
    <property type="entry name" value="PDZ domain-like"/>
    <property type="match status" value="1"/>
</dbReference>
<dbReference type="EMBL" id="JAZGQO010000008">
    <property type="protein sequence ID" value="KAK6180176.1"/>
    <property type="molecule type" value="Genomic_DNA"/>
</dbReference>
<dbReference type="FunFam" id="3.80.10.10:FF:000118">
    <property type="entry name" value="Leucine rich repeat containing 7"/>
    <property type="match status" value="1"/>
</dbReference>
<dbReference type="InterPro" id="IPR036034">
    <property type="entry name" value="PDZ_sf"/>
</dbReference>
<dbReference type="GO" id="GO:0098968">
    <property type="term" value="P:neurotransmitter receptor transport postsynaptic membrane to endosome"/>
    <property type="evidence" value="ECO:0007669"/>
    <property type="project" value="TreeGrafter"/>
</dbReference>
<reference evidence="5 6" key="1">
    <citation type="submission" date="2024-01" db="EMBL/GenBank/DDBJ databases">
        <title>The genome of the rayed Mediterranean limpet Patella caerulea (Linnaeus, 1758).</title>
        <authorList>
            <person name="Anh-Thu Weber A."/>
            <person name="Halstead-Nussloch G."/>
        </authorList>
    </citation>
    <scope>NUCLEOTIDE SEQUENCE [LARGE SCALE GENOMIC DNA]</scope>
    <source>
        <strain evidence="5">AATW-2023a</strain>
        <tissue evidence="5">Whole specimen</tissue>
    </source>
</reference>
<dbReference type="PROSITE" id="PS51450">
    <property type="entry name" value="LRR"/>
    <property type="match status" value="2"/>
</dbReference>
<comment type="caution">
    <text evidence="5">The sequence shown here is derived from an EMBL/GenBank/DDBJ whole genome shotgun (WGS) entry which is preliminary data.</text>
</comment>
<proteinExistence type="predicted"/>
<gene>
    <name evidence="5" type="ORF">SNE40_012371</name>
</gene>
<feature type="region of interest" description="Disordered" evidence="3">
    <location>
        <begin position="835"/>
        <end position="856"/>
    </location>
</feature>
<sequence length="1209" mass="136723">MVDFVRKCPCLKPQIEDDITTLDYRHCSLADVPSEVFNFERTLEELLTDSNQIRDLPRELFYCHGIRKLSISDNEIINIPPAISSLINLEELNFSKNGIIDVPDTIKQCKLLSVIDASVNPLGKLPDGFTQLQNLTHLFLNDTFLDYLPGSFGRLTKLRIFEIRENHLKTLPQSFGRLVELERLDIGNNEFTELPECIGNLVKLSELWCDTNQIKVIPCGIGNLKELMFLDASKNKIHSVPPEIEGCVSLADIHLTANRIQELPESLGNLNNLTTLKIDDNHLTSLPKSIGGLTSLSELNVSTNDLELLPASIGFLRNLRTFYADENLIEVLPSELGSCNGLTVLSLRGNKLTYIPDELGRIPKLRVLNLSDNSLKYLPFSVVKLKELQALWLTENQTKPLIPLQSEHEAETGRKILTCYLLPQQPGNYQDERDGDTDSFHPSIWEEERRRRQKIHFEFGDDVPENERLVRCPTPYPKDLREKARHARNLMQRQTKSDKDHYEGRENYGYEPEGSTNSPILGRENKPVSPSLRETHRLYRYDKEKFMKDKARIHYHEKNEAEESVLKSPKPKRHGLEGRMHKKGLGEHPSNRSRRSGSNPDIPTSVIESNNVAGTKPDYDSAKWQVDALNYKQLVYHHHHKGHHNRRMREYDSDTGYRSDQDVVRFRKQYLNYDRANVYDTKTKTLPHSTHHSSNQQRAKRDNGYASDLDTYVSQTRNAAYKHISLSQQFGAHSVPYDLHERSQELRNDFPSSANNTQRRSDYSSAKNYEYIQNLGNYGNQYQENPRTESISDPGRNVSQSKGDLSINRDVNSITVLPSPSPSLFQRSRFIDQSTPVCADPTQDGRLSVSSSEENNNAKDWKRGLYTVMEENMARAASNPKLNYSSQSIESASLPPAYQPAPPYYRSPSVSERDHLDSPRSQSSSRGGSSDRVINSSSDHSLQKRLSDPNVDPRYGVGELGISTLPRARRSGSREMIDHDLQPSPRERSRSQTLESNDSHPFSGVYDQNVSGIGSAMSRYDDIAMFKGDPSSQVSSSTDSGYGHGHHTYERVGEFSNKYSGLNSSPSPQSHATVSRNSSSSREYLHSRETTPTESTGAPYNKIMYVDDSSIDTKDVFQVQISKNPGLGFSIAGGSDSHGNPFRPDDMGIFITKVQSNGPAKHTLRRGDKILKVNGTDFTSIDHNRAVSYLKNNTTVCLLVERIQKVNLV</sequence>
<evidence type="ECO:0000256" key="3">
    <source>
        <dbReference type="SAM" id="MobiDB-lite"/>
    </source>
</evidence>
<dbReference type="SMART" id="SM00369">
    <property type="entry name" value="LRR_TYP"/>
    <property type="match status" value="11"/>
</dbReference>
<dbReference type="Proteomes" id="UP001347796">
    <property type="component" value="Unassembled WGS sequence"/>
</dbReference>
<feature type="domain" description="PDZ" evidence="4">
    <location>
        <begin position="1116"/>
        <end position="1192"/>
    </location>
</feature>
<evidence type="ECO:0000259" key="4">
    <source>
        <dbReference type="PROSITE" id="PS50106"/>
    </source>
</evidence>
<feature type="region of interest" description="Disordered" evidence="3">
    <location>
        <begin position="485"/>
        <end position="536"/>
    </location>
</feature>
<keyword evidence="2" id="KW-0677">Repeat</keyword>